<name>A0A447TLL7_CHRVL</name>
<accession>A0A447TLL7</accession>
<evidence type="ECO:0000313" key="2">
    <source>
        <dbReference type="Proteomes" id="UP000275777"/>
    </source>
</evidence>
<evidence type="ECO:0000313" key="1">
    <source>
        <dbReference type="EMBL" id="VEB45750.1"/>
    </source>
</evidence>
<dbReference type="AlphaFoldDB" id="A0A447TLL7"/>
<dbReference type="EMBL" id="LR134182">
    <property type="protein sequence ID" value="VEB45750.1"/>
    <property type="molecule type" value="Genomic_DNA"/>
</dbReference>
<proteinExistence type="predicted"/>
<organism evidence="1 2">
    <name type="scientific">Chromobacterium violaceum</name>
    <dbReference type="NCBI Taxonomy" id="536"/>
    <lineage>
        <taxon>Bacteria</taxon>
        <taxon>Pseudomonadati</taxon>
        <taxon>Pseudomonadota</taxon>
        <taxon>Betaproteobacteria</taxon>
        <taxon>Neisseriales</taxon>
        <taxon>Chromobacteriaceae</taxon>
        <taxon>Chromobacterium</taxon>
    </lineage>
</organism>
<sequence>MPRTCARAGQMHFDVVVKNGATTRFPLVLNLPAATTC</sequence>
<gene>
    <name evidence="1" type="ORF">NCTC9695_06282</name>
</gene>
<protein>
    <submittedName>
        <fullName evidence="1">Uncharacterized protein</fullName>
    </submittedName>
</protein>
<reference evidence="1 2" key="1">
    <citation type="submission" date="2018-12" db="EMBL/GenBank/DDBJ databases">
        <authorList>
            <consortium name="Pathogen Informatics"/>
        </authorList>
    </citation>
    <scope>NUCLEOTIDE SEQUENCE [LARGE SCALE GENOMIC DNA]</scope>
    <source>
        <strain evidence="1 2">NCTC9695</strain>
    </source>
</reference>
<dbReference type="Proteomes" id="UP000275777">
    <property type="component" value="Chromosome"/>
</dbReference>